<dbReference type="CDD" id="cd05289">
    <property type="entry name" value="MDR_like_2"/>
    <property type="match status" value="1"/>
</dbReference>
<dbReference type="InterPro" id="IPR020843">
    <property type="entry name" value="ER"/>
</dbReference>
<name>A0A917B3J4_9MICO</name>
<dbReference type="SMART" id="SM00829">
    <property type="entry name" value="PKS_ER"/>
    <property type="match status" value="1"/>
</dbReference>
<gene>
    <name evidence="2" type="ORF">GCM10011399_07620</name>
</gene>
<dbReference type="InterPro" id="IPR052585">
    <property type="entry name" value="Lipid_raft_assoc_Zn_ADH"/>
</dbReference>
<dbReference type="SUPFAM" id="SSF51735">
    <property type="entry name" value="NAD(P)-binding Rossmann-fold domains"/>
    <property type="match status" value="1"/>
</dbReference>
<dbReference type="AlphaFoldDB" id="A0A917B3J4"/>
<accession>A0A917B3J4</accession>
<sequence length="342" mass="34746">MAEAGAAGLAGAAAALSSPVQNWHMEKMWFATDFGGLDVFEEREVEVDAPQPGEVTIEVRAAGMNPADYKHVARQGDRSILPIRVGYEVSGVIRALGESTEIASGGGAVGDEVIAFRVSGGYSSAITVPGKDVFAKPASIGFDEAANLLLAGATAAEMLAVTGVAAGDTILLNGASGAVGVSVLQQARLIGATVIGTASEANFDVVRRFGGTPVAYGPGLEQRVRAAAAADARPSGIVAGLDAVGTDEASEVSLALVPDRQRIVTIAAAPLAKQHGFIAIGGAMPESAAFRDAARARLIALAADGSLVVPMARTYPLADAKEALRYLSSQHPGGKVALIPEH</sequence>
<dbReference type="SUPFAM" id="SSF50129">
    <property type="entry name" value="GroES-like"/>
    <property type="match status" value="1"/>
</dbReference>
<dbReference type="Gene3D" id="3.40.50.720">
    <property type="entry name" value="NAD(P)-binding Rossmann-like Domain"/>
    <property type="match status" value="1"/>
</dbReference>
<dbReference type="InterPro" id="IPR011032">
    <property type="entry name" value="GroES-like_sf"/>
</dbReference>
<reference evidence="2 3" key="1">
    <citation type="journal article" date="2014" name="Int. J. Syst. Evol. Microbiol.">
        <title>Complete genome sequence of Corynebacterium casei LMG S-19264T (=DSM 44701T), isolated from a smear-ripened cheese.</title>
        <authorList>
            <consortium name="US DOE Joint Genome Institute (JGI-PGF)"/>
            <person name="Walter F."/>
            <person name="Albersmeier A."/>
            <person name="Kalinowski J."/>
            <person name="Ruckert C."/>
        </authorList>
    </citation>
    <scope>NUCLEOTIDE SEQUENCE [LARGE SCALE GENOMIC DNA]</scope>
    <source>
        <strain evidence="2 3">CGMCC 1.12976</strain>
    </source>
</reference>
<dbReference type="GO" id="GO:0016491">
    <property type="term" value="F:oxidoreductase activity"/>
    <property type="evidence" value="ECO:0007669"/>
    <property type="project" value="InterPro"/>
</dbReference>
<dbReference type="Pfam" id="PF08240">
    <property type="entry name" value="ADH_N"/>
    <property type="match status" value="1"/>
</dbReference>
<dbReference type="PANTHER" id="PTHR43482:SF1">
    <property type="entry name" value="PROTEIN AST1-RELATED"/>
    <property type="match status" value="1"/>
</dbReference>
<comment type="caution">
    <text evidence="2">The sequence shown here is derived from an EMBL/GenBank/DDBJ whole genome shotgun (WGS) entry which is preliminary data.</text>
</comment>
<dbReference type="EMBL" id="BMGP01000001">
    <property type="protein sequence ID" value="GGF16259.1"/>
    <property type="molecule type" value="Genomic_DNA"/>
</dbReference>
<proteinExistence type="predicted"/>
<evidence type="ECO:0000313" key="2">
    <source>
        <dbReference type="EMBL" id="GGF16259.1"/>
    </source>
</evidence>
<dbReference type="InterPro" id="IPR036291">
    <property type="entry name" value="NAD(P)-bd_dom_sf"/>
</dbReference>
<evidence type="ECO:0000313" key="3">
    <source>
        <dbReference type="Proteomes" id="UP000598775"/>
    </source>
</evidence>
<dbReference type="PANTHER" id="PTHR43482">
    <property type="entry name" value="PROTEIN AST1-RELATED"/>
    <property type="match status" value="1"/>
</dbReference>
<dbReference type="Pfam" id="PF13602">
    <property type="entry name" value="ADH_zinc_N_2"/>
    <property type="match status" value="1"/>
</dbReference>
<dbReference type="Gene3D" id="3.90.180.10">
    <property type="entry name" value="Medium-chain alcohol dehydrogenases, catalytic domain"/>
    <property type="match status" value="1"/>
</dbReference>
<keyword evidence="3" id="KW-1185">Reference proteome</keyword>
<dbReference type="Proteomes" id="UP000598775">
    <property type="component" value="Unassembled WGS sequence"/>
</dbReference>
<evidence type="ECO:0000259" key="1">
    <source>
        <dbReference type="SMART" id="SM00829"/>
    </source>
</evidence>
<organism evidence="2 3">
    <name type="scientific">Subtercola lobariae</name>
    <dbReference type="NCBI Taxonomy" id="1588641"/>
    <lineage>
        <taxon>Bacteria</taxon>
        <taxon>Bacillati</taxon>
        <taxon>Actinomycetota</taxon>
        <taxon>Actinomycetes</taxon>
        <taxon>Micrococcales</taxon>
        <taxon>Microbacteriaceae</taxon>
        <taxon>Subtercola</taxon>
    </lineage>
</organism>
<feature type="domain" description="Enoyl reductase (ER)" evidence="1">
    <location>
        <begin position="32"/>
        <end position="338"/>
    </location>
</feature>
<protein>
    <submittedName>
        <fullName evidence="2">Oxidoreductase</fullName>
    </submittedName>
</protein>
<dbReference type="InterPro" id="IPR013154">
    <property type="entry name" value="ADH-like_N"/>
</dbReference>